<protein>
    <submittedName>
        <fullName evidence="1">Iron-sulfur cluster assembly ATPase SufC</fullName>
    </submittedName>
</protein>
<sequence length="42" mass="4780">MASTLEIKDLHVSIEDKEILKGVNLTINTDENTCDYGTKRDR</sequence>
<reference evidence="1 2" key="1">
    <citation type="submission" date="2018-06" db="EMBL/GenBank/DDBJ databases">
        <authorList>
            <consortium name="Pathogen Informatics"/>
            <person name="Doyle S."/>
        </authorList>
    </citation>
    <scope>NUCLEOTIDE SEQUENCE [LARGE SCALE GENOMIC DNA]</scope>
    <source>
        <strain evidence="1 2">NCTC5664</strain>
    </source>
</reference>
<gene>
    <name evidence="1" type="ORF">NCTC5664_02870</name>
</gene>
<evidence type="ECO:0000313" key="2">
    <source>
        <dbReference type="Proteomes" id="UP000254502"/>
    </source>
</evidence>
<dbReference type="AlphaFoldDB" id="A0A380E0I5"/>
<organism evidence="1 2">
    <name type="scientific">Staphylococcus aureus</name>
    <dbReference type="NCBI Taxonomy" id="1280"/>
    <lineage>
        <taxon>Bacteria</taxon>
        <taxon>Bacillati</taxon>
        <taxon>Bacillota</taxon>
        <taxon>Bacilli</taxon>
        <taxon>Bacillales</taxon>
        <taxon>Staphylococcaceae</taxon>
        <taxon>Staphylococcus</taxon>
    </lineage>
</organism>
<evidence type="ECO:0000313" key="1">
    <source>
        <dbReference type="EMBL" id="SUK87707.1"/>
    </source>
</evidence>
<dbReference type="EMBL" id="UHAQ01000003">
    <property type="protein sequence ID" value="SUK87707.1"/>
    <property type="molecule type" value="Genomic_DNA"/>
</dbReference>
<name>A0A380E0I5_STAAU</name>
<dbReference type="Proteomes" id="UP000254502">
    <property type="component" value="Unassembled WGS sequence"/>
</dbReference>
<accession>A0A380E0I5</accession>
<proteinExistence type="predicted"/>